<evidence type="ECO:0000313" key="3">
    <source>
        <dbReference type="Proteomes" id="UP000291116"/>
    </source>
</evidence>
<dbReference type="Proteomes" id="UP000291116">
    <property type="component" value="Unassembled WGS sequence"/>
</dbReference>
<dbReference type="EMBL" id="CAACVS010000608">
    <property type="protein sequence ID" value="VEU44065.1"/>
    <property type="molecule type" value="Genomic_DNA"/>
</dbReference>
<dbReference type="GO" id="GO:0000172">
    <property type="term" value="C:ribonuclease MRP complex"/>
    <property type="evidence" value="ECO:0007669"/>
    <property type="project" value="InterPro"/>
</dbReference>
<dbReference type="GO" id="GO:0005655">
    <property type="term" value="C:nucleolar ribonuclease P complex"/>
    <property type="evidence" value="ECO:0007669"/>
    <property type="project" value="InterPro"/>
</dbReference>
<dbReference type="OrthoDB" id="442863at2759"/>
<feature type="compositionally biased region" description="Basic residues" evidence="1">
    <location>
        <begin position="97"/>
        <end position="124"/>
    </location>
</feature>
<dbReference type="GO" id="GO:0001682">
    <property type="term" value="P:tRNA 5'-leader removal"/>
    <property type="evidence" value="ECO:0007669"/>
    <property type="project" value="InterPro"/>
</dbReference>
<name>A0A448ZPU5_9STRA</name>
<feature type="region of interest" description="Disordered" evidence="1">
    <location>
        <begin position="88"/>
        <end position="149"/>
    </location>
</feature>
<feature type="compositionally biased region" description="Basic residues" evidence="1">
    <location>
        <begin position="139"/>
        <end position="149"/>
    </location>
</feature>
<keyword evidence="3" id="KW-1185">Reference proteome</keyword>
<evidence type="ECO:0000256" key="1">
    <source>
        <dbReference type="SAM" id="MobiDB-lite"/>
    </source>
</evidence>
<reference evidence="2 3" key="1">
    <citation type="submission" date="2019-01" db="EMBL/GenBank/DDBJ databases">
        <authorList>
            <person name="Ferrante I. M."/>
        </authorList>
    </citation>
    <scope>NUCLEOTIDE SEQUENCE [LARGE SCALE GENOMIC DNA]</scope>
    <source>
        <strain evidence="2 3">B856</strain>
    </source>
</reference>
<dbReference type="PANTHER" id="PTHR22731">
    <property type="entry name" value="RIBONUCLEASES P/MRP PROTEIN SUBUNIT POP1"/>
    <property type="match status" value="1"/>
</dbReference>
<proteinExistence type="predicted"/>
<gene>
    <name evidence="2" type="ORF">PSNMU_V1.4_AUG-EV-PASAV3_0111330</name>
</gene>
<dbReference type="InterPro" id="IPR039182">
    <property type="entry name" value="Pop1"/>
</dbReference>
<evidence type="ECO:0000313" key="2">
    <source>
        <dbReference type="EMBL" id="VEU44065.1"/>
    </source>
</evidence>
<protein>
    <recommendedName>
        <fullName evidence="4">Pop1 N-terminal domain-containing protein</fullName>
    </recommendedName>
</protein>
<accession>A0A448ZPU5</accession>
<organism evidence="2 3">
    <name type="scientific">Pseudo-nitzschia multistriata</name>
    <dbReference type="NCBI Taxonomy" id="183589"/>
    <lineage>
        <taxon>Eukaryota</taxon>
        <taxon>Sar</taxon>
        <taxon>Stramenopiles</taxon>
        <taxon>Ochrophyta</taxon>
        <taxon>Bacillariophyta</taxon>
        <taxon>Bacillariophyceae</taxon>
        <taxon>Bacillariophycidae</taxon>
        <taxon>Bacillariales</taxon>
        <taxon>Bacillariaceae</taxon>
        <taxon>Pseudo-nitzschia</taxon>
    </lineage>
</organism>
<evidence type="ECO:0008006" key="4">
    <source>
        <dbReference type="Google" id="ProtNLM"/>
    </source>
</evidence>
<dbReference type="AlphaFoldDB" id="A0A448ZPU5"/>
<dbReference type="PANTHER" id="PTHR22731:SF3">
    <property type="entry name" value="RIBONUCLEASES P_MRP PROTEIN SUBUNIT POP1"/>
    <property type="match status" value="1"/>
</dbReference>
<sequence>MAFEQPNSNRNSDPNLVKKRRIGSGAHHHGHRDWREAPSFLDATSSVAVSTFGARRLPELQNLYHCYLGDGASSSVDATLDIVHETPTLLSGGGKTSSRHLRRRTTAVKSRKHRHRYPRSHRHRNEQGTVQNPPEYRGTTRKSRRKKRSLLIRERQKWLTNIAHNDDQNEDNTKDDKHGKKKWLVTHLWHAKRFHTLSTAPTRAKNGGGKSGDDMEENDVFGGWTGIPLVHTNRGPRAALRLSREQPFTAAATSPSVLIRDVTWEEQPTIFRAEISTSGSADSNGNPKEFSWSGVFQRISRICPCLVSLLQNGHEEQQAAFCEGSLAVDGFLHELDAFPAGAIGPTTWRRLLFPNYQHHNNNRTAVFIEVRCHPSIHTELIRIAEQLIQTSGDCALQLCRVSSYGASIRTLTPMSPKICFRLYGMESTTVLDRVLKPKSDSLDSLRSLLKPEHGEGRTPFSEPLPNGTVVRIEQAEISSSGTIATNGVTLIYRAPRPLDCSANRAISGWSVYCSDGVFASALWLALVTFDDGASTHRLELQETSTTVRDIDSSNCELLDQSQPQIKIRGCCAIGLVEDSHLRLECEPPLLVFPRDNVDTKESQRYWKTKSSSLPSPWDRIRQLYEGGWGRLPINKACRLDKLSIIDFRVLANTVDCNKNGIGTGSEDGDFTTDHVVVVRGVFGKPFLNAIQGCCGRYVPNTLVAMGKEKEEDHDHRRRNRRKTRAGNQVIVPPPMSRDDRTSFGEMCRGLSSSLSLPAVLMVHIRAMGKGTIRSGMQIVCAGICDSESDVSLGTITTGGFSTSRGVDHGIGVVGATRLLEYLDRSTGTLSKGLDADGNNNNCTGDNHNSNRRIFNCGRVVPMTNGIQSLQLLVRVKNGHPSGQGSKTMGCDACLSAIL</sequence>